<dbReference type="Pfam" id="PF00515">
    <property type="entry name" value="TPR_1"/>
    <property type="match status" value="2"/>
</dbReference>
<keyword evidence="5" id="KW-1185">Reference proteome</keyword>
<feature type="repeat" description="TPR" evidence="3">
    <location>
        <begin position="67"/>
        <end position="100"/>
    </location>
</feature>
<feature type="repeat" description="TPR" evidence="3">
    <location>
        <begin position="137"/>
        <end position="170"/>
    </location>
</feature>
<dbReference type="PROSITE" id="PS51257">
    <property type="entry name" value="PROKAR_LIPOPROTEIN"/>
    <property type="match status" value="1"/>
</dbReference>
<dbReference type="STRING" id="897.B2D07_19520"/>
<dbReference type="GO" id="GO:0006401">
    <property type="term" value="P:RNA catabolic process"/>
    <property type="evidence" value="ECO:0007669"/>
    <property type="project" value="InterPro"/>
</dbReference>
<accession>S7TDF5</accession>
<protein>
    <submittedName>
        <fullName evidence="4">Tetratricopeptide repeat-containing protein</fullName>
    </submittedName>
</protein>
<dbReference type="EMBL" id="ATHJ01000111">
    <property type="protein sequence ID" value="EPR34681.1"/>
    <property type="molecule type" value="Genomic_DNA"/>
</dbReference>
<feature type="repeat" description="TPR" evidence="3">
    <location>
        <begin position="171"/>
        <end position="204"/>
    </location>
</feature>
<evidence type="ECO:0000313" key="4">
    <source>
        <dbReference type="EMBL" id="EPR34681.1"/>
    </source>
</evidence>
<keyword evidence="2 3" id="KW-0802">TPR repeat</keyword>
<dbReference type="PROSITE" id="PS50293">
    <property type="entry name" value="TPR_REGION"/>
    <property type="match status" value="2"/>
</dbReference>
<dbReference type="AlphaFoldDB" id="S7TDF5"/>
<keyword evidence="1" id="KW-0677">Repeat</keyword>
<dbReference type="SUPFAM" id="SSF48452">
    <property type="entry name" value="TPR-like"/>
    <property type="match status" value="1"/>
</dbReference>
<dbReference type="PANTHER" id="PTHR15704:SF7">
    <property type="entry name" value="SUPERKILLER COMPLEX PROTEIN 3"/>
    <property type="match status" value="1"/>
</dbReference>
<dbReference type="SMART" id="SM00028">
    <property type="entry name" value="TPR"/>
    <property type="match status" value="6"/>
</dbReference>
<organism evidence="4 5">
    <name type="scientific">Desulfococcus multivorans DSM 2059</name>
    <dbReference type="NCBI Taxonomy" id="1121405"/>
    <lineage>
        <taxon>Bacteria</taxon>
        <taxon>Pseudomonadati</taxon>
        <taxon>Thermodesulfobacteriota</taxon>
        <taxon>Desulfobacteria</taxon>
        <taxon>Desulfobacterales</taxon>
        <taxon>Desulfococcaceae</taxon>
        <taxon>Desulfococcus</taxon>
    </lineage>
</organism>
<evidence type="ECO:0000256" key="1">
    <source>
        <dbReference type="ARBA" id="ARBA00022737"/>
    </source>
</evidence>
<dbReference type="Pfam" id="PF13174">
    <property type="entry name" value="TPR_6"/>
    <property type="match status" value="1"/>
</dbReference>
<feature type="repeat" description="TPR" evidence="3">
    <location>
        <begin position="33"/>
        <end position="66"/>
    </location>
</feature>
<proteinExistence type="predicted"/>
<dbReference type="InterPro" id="IPR011990">
    <property type="entry name" value="TPR-like_helical_dom_sf"/>
</dbReference>
<dbReference type="Proteomes" id="UP000014977">
    <property type="component" value="Unassembled WGS sequence"/>
</dbReference>
<evidence type="ECO:0000256" key="2">
    <source>
        <dbReference type="ARBA" id="ARBA00022803"/>
    </source>
</evidence>
<dbReference type="Pfam" id="PF14559">
    <property type="entry name" value="TPR_19"/>
    <property type="match status" value="1"/>
</dbReference>
<dbReference type="eggNOG" id="COG0457">
    <property type="taxonomic scope" value="Bacteria"/>
</dbReference>
<dbReference type="PROSITE" id="PS50005">
    <property type="entry name" value="TPR"/>
    <property type="match status" value="5"/>
</dbReference>
<comment type="caution">
    <text evidence="4">The sequence shown here is derived from an EMBL/GenBank/DDBJ whole genome shotgun (WGS) entry which is preliminary data.</text>
</comment>
<dbReference type="Pfam" id="PF13432">
    <property type="entry name" value="TPR_16"/>
    <property type="match status" value="1"/>
</dbReference>
<evidence type="ECO:0000313" key="5">
    <source>
        <dbReference type="Proteomes" id="UP000014977"/>
    </source>
</evidence>
<name>S7TDF5_DESML</name>
<dbReference type="GO" id="GO:0055087">
    <property type="term" value="C:Ski complex"/>
    <property type="evidence" value="ECO:0007669"/>
    <property type="project" value="InterPro"/>
</dbReference>
<sequence length="255" mass="28924">MTSRKRIGMIIILMIAVMVSCAPGNKVLTNRRAEASRDLGEAYMQEGNYSAALRELLKAEKALPADPFVKNDLGLVYLAKERPETAVNYFKKAIALNPDYAPARNNLGTAYLALKDWDAAIKTLTVLTDDLLYASPHLPLYNLGQAYYNKRNFTTALKYYQEALERNPQFVLAYRGMGQTYMVMNQFPKAIENFEKGLEIAPRFPPLYLNLAEAYQAARNRRAAVETYQKVIALFPHTEYAEAARKRLANEREPI</sequence>
<dbReference type="InterPro" id="IPR039226">
    <property type="entry name" value="Ski3/TTC37"/>
</dbReference>
<feature type="repeat" description="TPR" evidence="3">
    <location>
        <begin position="205"/>
        <end position="238"/>
    </location>
</feature>
<evidence type="ECO:0000256" key="3">
    <source>
        <dbReference type="PROSITE-ProRule" id="PRU00339"/>
    </source>
</evidence>
<dbReference type="InterPro" id="IPR019734">
    <property type="entry name" value="TPR_rpt"/>
</dbReference>
<gene>
    <name evidence="4" type="ORF">dsmv_3253</name>
</gene>
<dbReference type="PANTHER" id="PTHR15704">
    <property type="entry name" value="SUPERKILLER 3 PROTEIN-RELATED"/>
    <property type="match status" value="1"/>
</dbReference>
<reference evidence="4 5" key="1">
    <citation type="journal article" date="2013" name="Genome Announc.">
        <title>Draft genome sequences for three mercury-methylating, sulfate-reducing bacteria.</title>
        <authorList>
            <person name="Brown S.D."/>
            <person name="Hurt R.A.Jr."/>
            <person name="Gilmour C.C."/>
            <person name="Elias D.A."/>
        </authorList>
    </citation>
    <scope>NUCLEOTIDE SEQUENCE [LARGE SCALE GENOMIC DNA]</scope>
    <source>
        <strain evidence="4 5">DSM 2059</strain>
    </source>
</reference>
<dbReference type="RefSeq" id="WP_020878343.1">
    <property type="nucleotide sequence ID" value="NZ_ATHJ01000111.1"/>
</dbReference>
<dbReference type="OrthoDB" id="9815059at2"/>
<dbReference type="Gene3D" id="1.25.40.10">
    <property type="entry name" value="Tetratricopeptide repeat domain"/>
    <property type="match status" value="2"/>
</dbReference>